<evidence type="ECO:0000256" key="1">
    <source>
        <dbReference type="SAM" id="Phobius"/>
    </source>
</evidence>
<keyword evidence="1" id="KW-0472">Membrane</keyword>
<comment type="caution">
    <text evidence="2">The sequence shown here is derived from an EMBL/GenBank/DDBJ whole genome shotgun (WGS) entry which is preliminary data.</text>
</comment>
<keyword evidence="1" id="KW-0812">Transmembrane</keyword>
<gene>
    <name evidence="2" type="ORF">FHS22_000388</name>
</gene>
<organism evidence="2 3">
    <name type="scientific">Planomonospora venezuelensis</name>
    <dbReference type="NCBI Taxonomy" id="1999"/>
    <lineage>
        <taxon>Bacteria</taxon>
        <taxon>Bacillati</taxon>
        <taxon>Actinomycetota</taxon>
        <taxon>Actinomycetes</taxon>
        <taxon>Streptosporangiales</taxon>
        <taxon>Streptosporangiaceae</taxon>
        <taxon>Planomonospora</taxon>
    </lineage>
</organism>
<keyword evidence="1" id="KW-1133">Transmembrane helix</keyword>
<feature type="transmembrane region" description="Helical" evidence="1">
    <location>
        <begin position="36"/>
        <end position="52"/>
    </location>
</feature>
<dbReference type="RefSeq" id="WP_184937756.1">
    <property type="nucleotide sequence ID" value="NZ_BAAAWZ010000001.1"/>
</dbReference>
<evidence type="ECO:0000313" key="2">
    <source>
        <dbReference type="EMBL" id="MBB5961150.1"/>
    </source>
</evidence>
<keyword evidence="3" id="KW-1185">Reference proteome</keyword>
<name>A0A841CUX9_PLAVE</name>
<sequence>MSPRNPRNDPYRPLGGAGPLQRPALLVRLWRWRTEIVLAAVVAAVAVLAAAALREGDWWPFLALTSTVSVPAASRSGRDRVRSRLNCLTSRHRIQRVCLETSMHTRTGRIPLILRISPTAAGERAVIMLRAGICASDVRAHAEEIAAACFARRAVVTRHPRWPNTVVVEIVRRGATTPDGLSADFERLYLEAGMTAPRGQDPPDDRHLPRAA</sequence>
<proteinExistence type="predicted"/>
<dbReference type="Proteomes" id="UP000562352">
    <property type="component" value="Unassembled WGS sequence"/>
</dbReference>
<reference evidence="2 3" key="1">
    <citation type="submission" date="2020-08" db="EMBL/GenBank/DDBJ databases">
        <title>Genomic Encyclopedia of Type Strains, Phase III (KMG-III): the genomes of soil and plant-associated and newly described type strains.</title>
        <authorList>
            <person name="Whitman W."/>
        </authorList>
    </citation>
    <scope>NUCLEOTIDE SEQUENCE [LARGE SCALE GENOMIC DNA]</scope>
    <source>
        <strain evidence="2 3">CECT 3303</strain>
    </source>
</reference>
<accession>A0A841CUX9</accession>
<dbReference type="AlphaFoldDB" id="A0A841CUX9"/>
<protein>
    <submittedName>
        <fullName evidence="2">Uncharacterized protein</fullName>
    </submittedName>
</protein>
<dbReference type="EMBL" id="JACHJJ010000001">
    <property type="protein sequence ID" value="MBB5961150.1"/>
    <property type="molecule type" value="Genomic_DNA"/>
</dbReference>
<evidence type="ECO:0000313" key="3">
    <source>
        <dbReference type="Proteomes" id="UP000562352"/>
    </source>
</evidence>